<name>K2R8F3_MACPH</name>
<reference evidence="1 2" key="1">
    <citation type="journal article" date="2012" name="BMC Genomics">
        <title>Tools to kill: Genome of one of the most destructive plant pathogenic fungi Macrophomina phaseolina.</title>
        <authorList>
            <person name="Islam M.S."/>
            <person name="Haque M.S."/>
            <person name="Islam M.M."/>
            <person name="Emdad E.M."/>
            <person name="Halim A."/>
            <person name="Hossen Q.M.M."/>
            <person name="Hossain M.Z."/>
            <person name="Ahmed B."/>
            <person name="Rahim S."/>
            <person name="Rahman M.S."/>
            <person name="Alam M.M."/>
            <person name="Hou S."/>
            <person name="Wan X."/>
            <person name="Saito J.A."/>
            <person name="Alam M."/>
        </authorList>
    </citation>
    <scope>NUCLEOTIDE SEQUENCE [LARGE SCALE GENOMIC DNA]</scope>
    <source>
        <strain evidence="1 2">MS6</strain>
    </source>
</reference>
<dbReference type="AlphaFoldDB" id="K2R8F3"/>
<gene>
    <name evidence="1" type="ORF">MPH_04027</name>
</gene>
<dbReference type="InParanoid" id="K2R8F3"/>
<comment type="caution">
    <text evidence="1">The sequence shown here is derived from an EMBL/GenBank/DDBJ whole genome shotgun (WGS) entry which is preliminary data.</text>
</comment>
<evidence type="ECO:0000313" key="2">
    <source>
        <dbReference type="Proteomes" id="UP000007129"/>
    </source>
</evidence>
<sequence>MAAGIIPLLEAVGAPVSDINLMSQAVLRLADDDTICGRAFSVGPRRMIDLCDDLEGQNAEKGIAELRADAPGWEDMIMGVMELMGYSGEF</sequence>
<protein>
    <submittedName>
        <fullName evidence="1">Uncharacterized protein</fullName>
    </submittedName>
</protein>
<dbReference type="Proteomes" id="UP000007129">
    <property type="component" value="Unassembled WGS sequence"/>
</dbReference>
<dbReference type="EMBL" id="AHHD01000180">
    <property type="protein sequence ID" value="EKG18681.1"/>
    <property type="molecule type" value="Genomic_DNA"/>
</dbReference>
<dbReference type="HOGENOM" id="CLU_2441268_0_0_1"/>
<dbReference type="VEuPathDB" id="FungiDB:MPH_04027"/>
<proteinExistence type="predicted"/>
<organism evidence="1 2">
    <name type="scientific">Macrophomina phaseolina (strain MS6)</name>
    <name type="common">Charcoal rot fungus</name>
    <dbReference type="NCBI Taxonomy" id="1126212"/>
    <lineage>
        <taxon>Eukaryota</taxon>
        <taxon>Fungi</taxon>
        <taxon>Dikarya</taxon>
        <taxon>Ascomycota</taxon>
        <taxon>Pezizomycotina</taxon>
        <taxon>Dothideomycetes</taxon>
        <taxon>Dothideomycetes incertae sedis</taxon>
        <taxon>Botryosphaeriales</taxon>
        <taxon>Botryosphaeriaceae</taxon>
        <taxon>Macrophomina</taxon>
    </lineage>
</organism>
<evidence type="ECO:0000313" key="1">
    <source>
        <dbReference type="EMBL" id="EKG18681.1"/>
    </source>
</evidence>
<accession>K2R8F3</accession>